<organism evidence="3">
    <name type="scientific">Camponotus floridanus</name>
    <name type="common">Florida carpenter ant</name>
    <dbReference type="NCBI Taxonomy" id="104421"/>
    <lineage>
        <taxon>Eukaryota</taxon>
        <taxon>Metazoa</taxon>
        <taxon>Ecdysozoa</taxon>
        <taxon>Arthropoda</taxon>
        <taxon>Hexapoda</taxon>
        <taxon>Insecta</taxon>
        <taxon>Pterygota</taxon>
        <taxon>Neoptera</taxon>
        <taxon>Endopterygota</taxon>
        <taxon>Hymenoptera</taxon>
        <taxon>Apocrita</taxon>
        <taxon>Aculeata</taxon>
        <taxon>Formicoidea</taxon>
        <taxon>Formicidae</taxon>
        <taxon>Formicinae</taxon>
        <taxon>Camponotus</taxon>
    </lineage>
</organism>
<accession>E2AXR8</accession>
<dbReference type="InterPro" id="IPR010562">
    <property type="entry name" value="Haemolymph_juvenile_hormone-bd"/>
</dbReference>
<dbReference type="OMA" id="QNNIEGM"/>
<dbReference type="OrthoDB" id="6370791at2759"/>
<name>E2AXR8_CAMFO</name>
<gene>
    <name evidence="2" type="ORF">EAG_06943</name>
</gene>
<evidence type="ECO:0000313" key="3">
    <source>
        <dbReference type="Proteomes" id="UP000000311"/>
    </source>
</evidence>
<dbReference type="STRING" id="104421.E2AXR8"/>
<evidence type="ECO:0008006" key="4">
    <source>
        <dbReference type="Google" id="ProtNLM"/>
    </source>
</evidence>
<dbReference type="AlphaFoldDB" id="E2AXR8"/>
<keyword evidence="1" id="KW-0812">Transmembrane</keyword>
<feature type="transmembrane region" description="Helical" evidence="1">
    <location>
        <begin position="76"/>
        <end position="94"/>
    </location>
</feature>
<keyword evidence="1" id="KW-0472">Membrane</keyword>
<dbReference type="InParanoid" id="E2AXR8"/>
<reference evidence="2 3" key="1">
    <citation type="journal article" date="2010" name="Science">
        <title>Genomic comparison of the ants Camponotus floridanus and Harpegnathos saltator.</title>
        <authorList>
            <person name="Bonasio R."/>
            <person name="Zhang G."/>
            <person name="Ye C."/>
            <person name="Mutti N.S."/>
            <person name="Fang X."/>
            <person name="Qin N."/>
            <person name="Donahue G."/>
            <person name="Yang P."/>
            <person name="Li Q."/>
            <person name="Li C."/>
            <person name="Zhang P."/>
            <person name="Huang Z."/>
            <person name="Berger S.L."/>
            <person name="Reinberg D."/>
            <person name="Wang J."/>
            <person name="Liebig J."/>
        </authorList>
    </citation>
    <scope>NUCLEOTIDE SEQUENCE [LARGE SCALE GENOMIC DNA]</scope>
    <source>
        <strain evidence="3">C129</strain>
    </source>
</reference>
<dbReference type="PANTHER" id="PTHR11008">
    <property type="entry name" value="PROTEIN TAKEOUT-LIKE PROTEIN"/>
    <property type="match status" value="1"/>
</dbReference>
<dbReference type="PANTHER" id="PTHR11008:SF29">
    <property type="entry name" value="IP17226P"/>
    <property type="match status" value="1"/>
</dbReference>
<protein>
    <recommendedName>
        <fullName evidence="4">Circadian clock-controlled protein</fullName>
    </recommendedName>
</protein>
<dbReference type="GO" id="GO:0005615">
    <property type="term" value="C:extracellular space"/>
    <property type="evidence" value="ECO:0007669"/>
    <property type="project" value="TreeGrafter"/>
</dbReference>
<dbReference type="EMBL" id="GL443653">
    <property type="protein sequence ID" value="EFN61767.1"/>
    <property type="molecule type" value="Genomic_DNA"/>
</dbReference>
<proteinExistence type="predicted"/>
<dbReference type="InterPro" id="IPR038606">
    <property type="entry name" value="To_sf"/>
</dbReference>
<keyword evidence="3" id="KW-1185">Reference proteome</keyword>
<dbReference type="SMART" id="SM00700">
    <property type="entry name" value="JHBP"/>
    <property type="match status" value="1"/>
</dbReference>
<dbReference type="Gene3D" id="3.15.10.30">
    <property type="entry name" value="Haemolymph juvenile hormone binding protein"/>
    <property type="match status" value="1"/>
</dbReference>
<evidence type="ECO:0000256" key="1">
    <source>
        <dbReference type="SAM" id="Phobius"/>
    </source>
</evidence>
<evidence type="ECO:0000313" key="2">
    <source>
        <dbReference type="EMBL" id="EFN61767.1"/>
    </source>
</evidence>
<sequence>MLRVSRQPSQATPAACHLRSPTQIHAALSPRYNPPSQTFTAFCVAFRRGPRGEDIQHNKEQREQTREEKNRTEQSCWSYVIPILLSLHFLYYAFPSLCICYYVIVHYPYHEGYKNILEDFLEKFKTIMRTGNDTLGLPVLDPFTLDQLPIAIDEETMKLDALLSNVQVNALSGYDVNKGDLQIIGLKLIVNVSWPLIAASTNYAMKGKVENFEIYGNGEMKISPQGFSLDTEISFTMNGKYLKIKDMKLNIFLRALDFHATGLFDDNDLSELISSLLSDMVPELIENYHDTIVSTIIPIVVDKGNEFLSTKTLAELMALLGL</sequence>
<dbReference type="Pfam" id="PF06585">
    <property type="entry name" value="JHBP"/>
    <property type="match status" value="1"/>
</dbReference>
<dbReference type="Proteomes" id="UP000000311">
    <property type="component" value="Unassembled WGS sequence"/>
</dbReference>
<keyword evidence="1" id="KW-1133">Transmembrane helix</keyword>